<proteinExistence type="predicted"/>
<evidence type="ECO:0000313" key="1">
    <source>
        <dbReference type="EMBL" id="SDE98104.1"/>
    </source>
</evidence>
<gene>
    <name evidence="1" type="ORF">SAMN05216381_0591</name>
</gene>
<evidence type="ECO:0000313" key="2">
    <source>
        <dbReference type="Proteomes" id="UP000243378"/>
    </source>
</evidence>
<dbReference type="Proteomes" id="UP000243378">
    <property type="component" value="Unassembled WGS sequence"/>
</dbReference>
<organism evidence="1 2">
    <name type="scientific">Phytopseudomonas seleniipraecipitans</name>
    <dbReference type="NCBI Taxonomy" id="640205"/>
    <lineage>
        <taxon>Bacteria</taxon>
        <taxon>Pseudomonadati</taxon>
        <taxon>Pseudomonadota</taxon>
        <taxon>Gammaproteobacteria</taxon>
        <taxon>Pseudomonadales</taxon>
        <taxon>Pseudomonadaceae</taxon>
        <taxon>Phytopseudomonas</taxon>
    </lineage>
</organism>
<reference evidence="1 2" key="1">
    <citation type="submission" date="2016-10" db="EMBL/GenBank/DDBJ databases">
        <authorList>
            <person name="de Groot N.N."/>
        </authorList>
    </citation>
    <scope>NUCLEOTIDE SEQUENCE [LARGE SCALE GENOMIC DNA]</scope>
    <source>
        <strain evidence="1 2">LMG 25475</strain>
    </source>
</reference>
<dbReference type="STRING" id="640205.SAMN05216381_0591"/>
<name>A0A1G7HCR5_9GAMM</name>
<accession>A0A1G7HCR5</accession>
<dbReference type="RefSeq" id="WP_092364422.1">
    <property type="nucleotide sequence ID" value="NZ_FNBM01000001.1"/>
</dbReference>
<dbReference type="OrthoDB" id="6901203at2"/>
<dbReference type="EMBL" id="FNBM01000001">
    <property type="protein sequence ID" value="SDE98104.1"/>
    <property type="molecule type" value="Genomic_DNA"/>
</dbReference>
<dbReference type="AlphaFoldDB" id="A0A1G7HCR5"/>
<protein>
    <submittedName>
        <fullName evidence="1">Uncharacterized protein</fullName>
    </submittedName>
</protein>
<sequence length="98" mass="11761">MKKKMILVLMIFAFLLLWLNIGVYETHFAEDNRAVFFIKKHPALQVRFENIFLTDEDDKPIDRLSNEERSVVINYCKYRLGIKTELKTQEELEVCKFM</sequence>